<evidence type="ECO:0000313" key="2">
    <source>
        <dbReference type="EMBL" id="GLS23807.1"/>
    </source>
</evidence>
<proteinExistence type="predicted"/>
<reference evidence="3" key="1">
    <citation type="journal article" date="2019" name="Int. J. Syst. Evol. Microbiol.">
        <title>The Global Catalogue of Microorganisms (GCM) 10K type strain sequencing project: providing services to taxonomists for standard genome sequencing and annotation.</title>
        <authorList>
            <consortium name="The Broad Institute Genomics Platform"/>
            <consortium name="The Broad Institute Genome Sequencing Center for Infectious Disease"/>
            <person name="Wu L."/>
            <person name="Ma J."/>
        </authorList>
    </citation>
    <scope>NUCLEOTIDE SEQUENCE [LARGE SCALE GENOMIC DNA]</scope>
    <source>
        <strain evidence="3">NBRC 101365</strain>
    </source>
</reference>
<gene>
    <name evidence="2" type="primary">mscL_2</name>
    <name evidence="2" type="ORF">GCM10007874_68280</name>
</gene>
<name>A0ABQ6CTY2_9HYPH</name>
<accession>A0ABQ6CTY2</accession>
<keyword evidence="1" id="KW-0472">Membrane</keyword>
<dbReference type="Pfam" id="PF01741">
    <property type="entry name" value="MscL"/>
    <property type="match status" value="1"/>
</dbReference>
<organism evidence="2 3">
    <name type="scientific">Labrys miyagiensis</name>
    <dbReference type="NCBI Taxonomy" id="346912"/>
    <lineage>
        <taxon>Bacteria</taxon>
        <taxon>Pseudomonadati</taxon>
        <taxon>Pseudomonadota</taxon>
        <taxon>Alphaproteobacteria</taxon>
        <taxon>Hyphomicrobiales</taxon>
        <taxon>Xanthobacteraceae</taxon>
        <taxon>Labrys</taxon>
    </lineage>
</organism>
<feature type="transmembrane region" description="Helical" evidence="1">
    <location>
        <begin position="12"/>
        <end position="39"/>
    </location>
</feature>
<evidence type="ECO:0000256" key="1">
    <source>
        <dbReference type="SAM" id="Phobius"/>
    </source>
</evidence>
<keyword evidence="3" id="KW-1185">Reference proteome</keyword>
<dbReference type="Gene3D" id="1.10.1200.120">
    <property type="entry name" value="Large-conductance mechanosensitive channel, MscL, domain 1"/>
    <property type="match status" value="1"/>
</dbReference>
<keyword evidence="1" id="KW-0812">Transmembrane</keyword>
<dbReference type="Proteomes" id="UP001156882">
    <property type="component" value="Unassembled WGS sequence"/>
</dbReference>
<comment type="caution">
    <text evidence="2">The sequence shown here is derived from an EMBL/GenBank/DDBJ whole genome shotgun (WGS) entry which is preliminary data.</text>
</comment>
<dbReference type="InterPro" id="IPR036019">
    <property type="entry name" value="MscL_channel"/>
</dbReference>
<feature type="transmembrane region" description="Helical" evidence="1">
    <location>
        <begin position="88"/>
        <end position="111"/>
    </location>
</feature>
<protein>
    <submittedName>
        <fullName evidence="2">Large-conductance mechanosensitive channel</fullName>
    </submittedName>
</protein>
<sequence length="148" mass="15545">MLKELREISSRAGIAGLAISVAIGVTLGTVIGSAFVRLVTAIISDLLFPIIGAAIPGGLDFSNTYIMLRGSAPAGTSLSEARKLGPVLAIGDLISTFLYLAILMVVLFAAIKFLIKITRVFLGPAVRAPPADVRLLEEIRDLLAKKDA</sequence>
<dbReference type="EMBL" id="BSPC01000084">
    <property type="protein sequence ID" value="GLS23807.1"/>
    <property type="molecule type" value="Genomic_DNA"/>
</dbReference>
<evidence type="ECO:0000313" key="3">
    <source>
        <dbReference type="Proteomes" id="UP001156882"/>
    </source>
</evidence>
<dbReference type="RefSeq" id="WP_284316738.1">
    <property type="nucleotide sequence ID" value="NZ_BSPC01000084.1"/>
</dbReference>
<keyword evidence="1" id="KW-1133">Transmembrane helix</keyword>
<dbReference type="InterPro" id="IPR037673">
    <property type="entry name" value="MSC/AndL"/>
</dbReference>
<dbReference type="SUPFAM" id="SSF81330">
    <property type="entry name" value="Gated mechanosensitive channel"/>
    <property type="match status" value="1"/>
</dbReference>